<feature type="transmembrane region" description="Helical" evidence="2">
    <location>
        <begin position="12"/>
        <end position="33"/>
    </location>
</feature>
<accession>A0ABW4SSU4</accession>
<name>A0ABW4SSU4_9ACTN</name>
<evidence type="ECO:0000313" key="3">
    <source>
        <dbReference type="EMBL" id="MFD1932660.1"/>
    </source>
</evidence>
<dbReference type="Pfam" id="PF19950">
    <property type="entry name" value="DUF6412"/>
    <property type="match status" value="1"/>
</dbReference>
<keyword evidence="2" id="KW-0812">Transmembrane</keyword>
<keyword evidence="2" id="KW-1133">Transmembrane helix</keyword>
<dbReference type="EMBL" id="JBHUFV010000022">
    <property type="protein sequence ID" value="MFD1932660.1"/>
    <property type="molecule type" value="Genomic_DNA"/>
</dbReference>
<evidence type="ECO:0000256" key="2">
    <source>
        <dbReference type="SAM" id="Phobius"/>
    </source>
</evidence>
<gene>
    <name evidence="3" type="ORF">ACFSKW_14360</name>
</gene>
<reference evidence="4" key="1">
    <citation type="journal article" date="2019" name="Int. J. Syst. Evol. Microbiol.">
        <title>The Global Catalogue of Microorganisms (GCM) 10K type strain sequencing project: providing services to taxonomists for standard genome sequencing and annotation.</title>
        <authorList>
            <consortium name="The Broad Institute Genomics Platform"/>
            <consortium name="The Broad Institute Genome Sequencing Center for Infectious Disease"/>
            <person name="Wu L."/>
            <person name="Ma J."/>
        </authorList>
    </citation>
    <scope>NUCLEOTIDE SEQUENCE [LARGE SCALE GENOMIC DNA]</scope>
    <source>
        <strain evidence="4">ICMP 6774ER</strain>
    </source>
</reference>
<dbReference type="InterPro" id="IPR045635">
    <property type="entry name" value="DUF6412"/>
</dbReference>
<protein>
    <submittedName>
        <fullName evidence="3">DUF6412 domain-containing protein</fullName>
    </submittedName>
</protein>
<dbReference type="Proteomes" id="UP001597368">
    <property type="component" value="Unassembled WGS sequence"/>
</dbReference>
<sequence>MFHLALVDPAGLVLITGLILLLLAAWAGGVFLAQRGGTPSFPMAYARRTAFLRQRDPDAAGRPRPRAPSSHSS</sequence>
<keyword evidence="2" id="KW-0472">Membrane</keyword>
<dbReference type="RefSeq" id="WP_379572719.1">
    <property type="nucleotide sequence ID" value="NZ_JBHUFV010000022.1"/>
</dbReference>
<feature type="region of interest" description="Disordered" evidence="1">
    <location>
        <begin position="53"/>
        <end position="73"/>
    </location>
</feature>
<proteinExistence type="predicted"/>
<organism evidence="3 4">
    <name type="scientific">Nonomuraea mangrovi</name>
    <dbReference type="NCBI Taxonomy" id="2316207"/>
    <lineage>
        <taxon>Bacteria</taxon>
        <taxon>Bacillati</taxon>
        <taxon>Actinomycetota</taxon>
        <taxon>Actinomycetes</taxon>
        <taxon>Streptosporangiales</taxon>
        <taxon>Streptosporangiaceae</taxon>
        <taxon>Nonomuraea</taxon>
    </lineage>
</organism>
<evidence type="ECO:0000313" key="4">
    <source>
        <dbReference type="Proteomes" id="UP001597368"/>
    </source>
</evidence>
<comment type="caution">
    <text evidence="3">The sequence shown here is derived from an EMBL/GenBank/DDBJ whole genome shotgun (WGS) entry which is preliminary data.</text>
</comment>
<keyword evidence="4" id="KW-1185">Reference proteome</keyword>
<evidence type="ECO:0000256" key="1">
    <source>
        <dbReference type="SAM" id="MobiDB-lite"/>
    </source>
</evidence>